<feature type="domain" description="Glycosyltransferase 2-like" evidence="1">
    <location>
        <begin position="4"/>
        <end position="133"/>
    </location>
</feature>
<gene>
    <name evidence="2" type="ORF">E5139_03665</name>
</gene>
<name>A0A4D6KA31_9EURY</name>
<dbReference type="CDD" id="cd04196">
    <property type="entry name" value="GT_2_like_d"/>
    <property type="match status" value="1"/>
</dbReference>
<organism evidence="2 3">
    <name type="scientific">Halomicrobium mukohataei</name>
    <dbReference type="NCBI Taxonomy" id="57705"/>
    <lineage>
        <taxon>Archaea</taxon>
        <taxon>Methanobacteriati</taxon>
        <taxon>Methanobacteriota</taxon>
        <taxon>Stenosarchaea group</taxon>
        <taxon>Halobacteria</taxon>
        <taxon>Halobacteriales</taxon>
        <taxon>Haloarculaceae</taxon>
        <taxon>Halomicrobium</taxon>
    </lineage>
</organism>
<keyword evidence="2" id="KW-0808">Transferase</keyword>
<accession>A0A4D6KA31</accession>
<evidence type="ECO:0000259" key="1">
    <source>
        <dbReference type="Pfam" id="PF00535"/>
    </source>
</evidence>
<dbReference type="Gene3D" id="3.90.550.10">
    <property type="entry name" value="Spore Coat Polysaccharide Biosynthesis Protein SpsA, Chain A"/>
    <property type="match status" value="1"/>
</dbReference>
<dbReference type="PANTHER" id="PTHR22916">
    <property type="entry name" value="GLYCOSYLTRANSFERASE"/>
    <property type="match status" value="1"/>
</dbReference>
<dbReference type="GeneID" id="42178004"/>
<dbReference type="KEGG" id="halz:E5139_03665"/>
<dbReference type="SUPFAM" id="SSF53448">
    <property type="entry name" value="Nucleotide-diphospho-sugar transferases"/>
    <property type="match status" value="1"/>
</dbReference>
<dbReference type="RefSeq" id="WP_012807610.1">
    <property type="nucleotide sequence ID" value="NZ_CP039375.1"/>
</dbReference>
<dbReference type="OMA" id="DIWDENK"/>
<dbReference type="InterPro" id="IPR001173">
    <property type="entry name" value="Glyco_trans_2-like"/>
</dbReference>
<dbReference type="GO" id="GO:0016758">
    <property type="term" value="F:hexosyltransferase activity"/>
    <property type="evidence" value="ECO:0007669"/>
    <property type="project" value="UniProtKB-ARBA"/>
</dbReference>
<reference evidence="2 3" key="1">
    <citation type="submission" date="2019-04" db="EMBL/GenBank/DDBJ databases">
        <title>Complete genome sequence of Arthrobacter sp. ZXY-2 associated with effective atrazine degradation and salt adaptation.</title>
        <authorList>
            <person name="Zhao X."/>
        </authorList>
    </citation>
    <scope>NUCLEOTIDE SEQUENCE [LARGE SCALE GENOMIC DNA]</scope>
    <source>
        <strain evidence="3">ZP60</strain>
    </source>
</reference>
<protein>
    <submittedName>
        <fullName evidence="2">Glycosyltransferase family 2 protein</fullName>
    </submittedName>
</protein>
<dbReference type="InterPro" id="IPR029044">
    <property type="entry name" value="Nucleotide-diphossugar_trans"/>
</dbReference>
<dbReference type="Pfam" id="PF00535">
    <property type="entry name" value="Glycos_transf_2"/>
    <property type="match status" value="1"/>
</dbReference>
<sequence length="334" mass="38525">MEVSVALCTYNGEKYLSELLDSLVSQSRPPNEIVICDDCSSDSTLQILKEFKSECELDVRLVSNSNRLGVNKNFIKCVNLCMGDAIAICDQDDIWDENKIEREVNMMQKDSSTQVVFHNSTIADENLEPMGNLWEAVGYSHGELKDSRSTFQRLLIENVVQGSTMLIDSTLIEDLPLIPEEWNYDHFIALYASLVTNICDIDEELLIYRQHENQKIGAPSAESRCIIPIMSFFDSLRGEPEDYRRQANMMKTITTLIESVEEDRLNISRKKALSSVHSVKSFRERQAKIFDGSEHIKDRMYLVYKNYNEDMYRKYSQSNAVVVRDIIRSVYHKH</sequence>
<dbReference type="Proteomes" id="UP000297053">
    <property type="component" value="Chromosome"/>
</dbReference>
<dbReference type="AlphaFoldDB" id="A0A4D6KA31"/>
<dbReference type="EMBL" id="CP039375">
    <property type="protein sequence ID" value="QCD64780.1"/>
    <property type="molecule type" value="Genomic_DNA"/>
</dbReference>
<dbReference type="PANTHER" id="PTHR22916:SF3">
    <property type="entry name" value="UDP-GLCNAC:BETAGAL BETA-1,3-N-ACETYLGLUCOSAMINYLTRANSFERASE-LIKE PROTEIN 1"/>
    <property type="match status" value="1"/>
</dbReference>
<evidence type="ECO:0000313" key="2">
    <source>
        <dbReference type="EMBL" id="QCD64780.1"/>
    </source>
</evidence>
<reference evidence="2 3" key="2">
    <citation type="submission" date="2019-04" db="EMBL/GenBank/DDBJ databases">
        <authorList>
            <person name="Yang S."/>
            <person name="Wei W."/>
        </authorList>
    </citation>
    <scope>NUCLEOTIDE SEQUENCE [LARGE SCALE GENOMIC DNA]</scope>
    <source>
        <strain evidence="3">ZP60</strain>
    </source>
</reference>
<proteinExistence type="predicted"/>
<evidence type="ECO:0000313" key="3">
    <source>
        <dbReference type="Proteomes" id="UP000297053"/>
    </source>
</evidence>